<dbReference type="OrthoDB" id="10261556at2759"/>
<dbReference type="InterPro" id="IPR011545">
    <property type="entry name" value="DEAD/DEAH_box_helicase_dom"/>
</dbReference>
<dbReference type="GO" id="GO:0005524">
    <property type="term" value="F:ATP binding"/>
    <property type="evidence" value="ECO:0007669"/>
    <property type="project" value="InterPro"/>
</dbReference>
<keyword evidence="7" id="KW-0472">Membrane</keyword>
<dbReference type="Gene3D" id="3.40.50.300">
    <property type="entry name" value="P-loop containing nucleotide triphosphate hydrolases"/>
    <property type="match status" value="2"/>
</dbReference>
<name>A0A4Y9YDU1_9AGAM</name>
<sequence>MRRSDDIISIAATGDGKTLTFWLPLLFNLNGILIVITALNQLGSQNERELRNLNISAIAIDADNATPETFKDIGQGKYRVVIVNPEVLMKETGHFLPLLRKKSFASRLLAIIVDEAHSISQWGAFREEYREIGRLRHIIPIRVPFYITSATLPTLVLKDVKKVLDFVPGSSRTFQRTNDRPNVCLVICKLQCALGGYEDLAFLVNGWKPGQAPPKKFLVFFDSTSEAEKATHYLNSLLPEGYKDKVKWFHSVMTPEFRENEAENLRAYISWGDFATDSFGMGLDLPDILLIVQWKAAKLNLVKLLRAEKEAAKAEKAMKAAATKKRKAEGQDGNKQGPKKRAAEAPAVDTTQRSGANTTQQDAHLHELPTKSLPTTHGVQSGRRGRAASLDSGLMETRRAIYERGDQTSTHWKSKNVEDNIDPALDDFINAGEHGFKCRRRVWMMYFGNDHVEAAGSLDTMCCKHLTSSCTVCAAAGNCSRCSPKPSLLCCDLCNPEDFPPSIIAAKVKVDPPRPRRSPIAIYRPSCNDLALKNTLLIWRHEKALEVLGKAFFTDYGPDLFMPMSVLMRLVDCGHARKIAVVQDIATETHWRHASVHADELVALVLLHHPVPNIIVEGALPLEDRPTQAANVAAPGPSTNAPTVRKPCQCSACHGYGHNRMNRKCPSWKPPNTASALASENLPRNASSEESPGVVPVHMPPPPAISTWKNAPSQPLVNYTAAPGVASQPSSSGQRADVLFETQHQYHPPPSNIPPSADWGWMGSLARATIST</sequence>
<dbReference type="EC" id="5.6.2.4" evidence="5"/>
<dbReference type="EMBL" id="SEOQ01000585">
    <property type="protein sequence ID" value="TFY60048.1"/>
    <property type="molecule type" value="Genomic_DNA"/>
</dbReference>
<dbReference type="GO" id="GO:0005694">
    <property type="term" value="C:chromosome"/>
    <property type="evidence" value="ECO:0007669"/>
    <property type="project" value="TreeGrafter"/>
</dbReference>
<dbReference type="STRING" id="205917.A0A4Y9YDU1"/>
<evidence type="ECO:0000313" key="10">
    <source>
        <dbReference type="Proteomes" id="UP000298327"/>
    </source>
</evidence>
<dbReference type="GO" id="GO:0000724">
    <property type="term" value="P:double-strand break repair via homologous recombination"/>
    <property type="evidence" value="ECO:0007669"/>
    <property type="project" value="TreeGrafter"/>
</dbReference>
<dbReference type="GO" id="GO:0003677">
    <property type="term" value="F:DNA binding"/>
    <property type="evidence" value="ECO:0007669"/>
    <property type="project" value="UniProtKB-KW"/>
</dbReference>
<dbReference type="InterPro" id="IPR027417">
    <property type="entry name" value="P-loop_NTPase"/>
</dbReference>
<feature type="transmembrane region" description="Helical" evidence="7">
    <location>
        <begin position="21"/>
        <end position="39"/>
    </location>
</feature>
<dbReference type="GO" id="GO:0043138">
    <property type="term" value="F:3'-5' DNA helicase activity"/>
    <property type="evidence" value="ECO:0007669"/>
    <property type="project" value="UniProtKB-EC"/>
</dbReference>
<keyword evidence="7" id="KW-1133">Transmembrane helix</keyword>
<dbReference type="PANTHER" id="PTHR13710:SF105">
    <property type="entry name" value="ATP-DEPENDENT DNA HELICASE Q1"/>
    <property type="match status" value="1"/>
</dbReference>
<evidence type="ECO:0000313" key="9">
    <source>
        <dbReference type="EMBL" id="TFY60048.1"/>
    </source>
</evidence>
<keyword evidence="10" id="KW-1185">Reference proteome</keyword>
<comment type="catalytic activity">
    <reaction evidence="4">
        <text>Couples ATP hydrolysis with the unwinding of duplex DNA by translocating in the 3'-5' direction.</text>
        <dbReference type="EC" id="5.6.2.4"/>
    </reaction>
</comment>
<reference evidence="9 10" key="1">
    <citation type="submission" date="2019-02" db="EMBL/GenBank/DDBJ databases">
        <title>Genome sequencing of the rare red list fungi Dentipellis fragilis.</title>
        <authorList>
            <person name="Buettner E."/>
            <person name="Kellner H."/>
        </authorList>
    </citation>
    <scope>NUCLEOTIDE SEQUENCE [LARGE SCALE GENOMIC DNA]</scope>
    <source>
        <strain evidence="9 10">DSM 105465</strain>
    </source>
</reference>
<dbReference type="PROSITE" id="PS51192">
    <property type="entry name" value="HELICASE_ATP_BIND_1"/>
    <property type="match status" value="1"/>
</dbReference>
<dbReference type="Pfam" id="PF00270">
    <property type="entry name" value="DEAD"/>
    <property type="match status" value="1"/>
</dbReference>
<feature type="region of interest" description="Disordered" evidence="6">
    <location>
        <begin position="676"/>
        <end position="695"/>
    </location>
</feature>
<feature type="compositionally biased region" description="Polar residues" evidence="6">
    <location>
        <begin position="349"/>
        <end position="362"/>
    </location>
</feature>
<dbReference type="GO" id="GO:0009378">
    <property type="term" value="F:four-way junction helicase activity"/>
    <property type="evidence" value="ECO:0007669"/>
    <property type="project" value="TreeGrafter"/>
</dbReference>
<keyword evidence="2" id="KW-0238">DNA-binding</keyword>
<evidence type="ECO:0000256" key="4">
    <source>
        <dbReference type="ARBA" id="ARBA00034617"/>
    </source>
</evidence>
<gene>
    <name evidence="9" type="ORF">EVG20_g7563</name>
</gene>
<dbReference type="GO" id="GO:0005737">
    <property type="term" value="C:cytoplasm"/>
    <property type="evidence" value="ECO:0007669"/>
    <property type="project" value="TreeGrafter"/>
</dbReference>
<evidence type="ECO:0000256" key="2">
    <source>
        <dbReference type="ARBA" id="ARBA00023125"/>
    </source>
</evidence>
<evidence type="ECO:0000256" key="5">
    <source>
        <dbReference type="ARBA" id="ARBA00034808"/>
    </source>
</evidence>
<protein>
    <recommendedName>
        <fullName evidence="5">DNA 3'-5' helicase</fullName>
        <ecNumber evidence="5">5.6.2.4</ecNumber>
    </recommendedName>
</protein>
<feature type="region of interest" description="Disordered" evidence="6">
    <location>
        <begin position="316"/>
        <end position="390"/>
    </location>
</feature>
<comment type="similarity">
    <text evidence="1">Belongs to the helicase family. RecQ subfamily.</text>
</comment>
<dbReference type="Proteomes" id="UP000298327">
    <property type="component" value="Unassembled WGS sequence"/>
</dbReference>
<proteinExistence type="inferred from homology"/>
<evidence type="ECO:0000256" key="6">
    <source>
        <dbReference type="SAM" id="MobiDB-lite"/>
    </source>
</evidence>
<evidence type="ECO:0000259" key="8">
    <source>
        <dbReference type="PROSITE" id="PS51192"/>
    </source>
</evidence>
<comment type="caution">
    <text evidence="9">The sequence shown here is derived from an EMBL/GenBank/DDBJ whole genome shotgun (WGS) entry which is preliminary data.</text>
</comment>
<feature type="domain" description="Helicase ATP-binding" evidence="8">
    <location>
        <begin position="1"/>
        <end position="170"/>
    </location>
</feature>
<evidence type="ECO:0000256" key="1">
    <source>
        <dbReference type="ARBA" id="ARBA00005446"/>
    </source>
</evidence>
<organism evidence="9 10">
    <name type="scientific">Dentipellis fragilis</name>
    <dbReference type="NCBI Taxonomy" id="205917"/>
    <lineage>
        <taxon>Eukaryota</taxon>
        <taxon>Fungi</taxon>
        <taxon>Dikarya</taxon>
        <taxon>Basidiomycota</taxon>
        <taxon>Agaricomycotina</taxon>
        <taxon>Agaricomycetes</taxon>
        <taxon>Russulales</taxon>
        <taxon>Hericiaceae</taxon>
        <taxon>Dentipellis</taxon>
    </lineage>
</organism>
<dbReference type="InterPro" id="IPR014001">
    <property type="entry name" value="Helicase_ATP-bd"/>
</dbReference>
<dbReference type="SUPFAM" id="SSF52540">
    <property type="entry name" value="P-loop containing nucleoside triphosphate hydrolases"/>
    <property type="match status" value="1"/>
</dbReference>
<dbReference type="PANTHER" id="PTHR13710">
    <property type="entry name" value="DNA HELICASE RECQ FAMILY MEMBER"/>
    <property type="match status" value="1"/>
</dbReference>
<evidence type="ECO:0000256" key="3">
    <source>
        <dbReference type="ARBA" id="ARBA00023235"/>
    </source>
</evidence>
<dbReference type="AlphaFoldDB" id="A0A4Y9YDU1"/>
<accession>A0A4Y9YDU1</accession>
<dbReference type="SMART" id="SM00487">
    <property type="entry name" value="DEXDc"/>
    <property type="match status" value="1"/>
</dbReference>
<feature type="compositionally biased region" description="Polar residues" evidence="6">
    <location>
        <begin position="676"/>
        <end position="690"/>
    </location>
</feature>
<keyword evidence="7" id="KW-0812">Transmembrane</keyword>
<keyword evidence="3" id="KW-0413">Isomerase</keyword>
<evidence type="ECO:0000256" key="7">
    <source>
        <dbReference type="SAM" id="Phobius"/>
    </source>
</evidence>